<dbReference type="SUPFAM" id="SSF158457">
    <property type="entry name" value="Orange domain-like"/>
    <property type="match status" value="1"/>
</dbReference>
<dbReference type="InterPro" id="IPR050370">
    <property type="entry name" value="HES_HEY"/>
</dbReference>
<dbReference type="PROSITE" id="PS51054">
    <property type="entry name" value="ORANGE"/>
    <property type="match status" value="1"/>
</dbReference>
<name>A0ABR0YP82_HUSHU</name>
<keyword evidence="10" id="KW-1185">Reference proteome</keyword>
<dbReference type="InterPro" id="IPR036638">
    <property type="entry name" value="HLH_DNA-bd_sf"/>
</dbReference>
<dbReference type="Pfam" id="PF07527">
    <property type="entry name" value="Hairy_orange"/>
    <property type="match status" value="1"/>
</dbReference>
<evidence type="ECO:0000256" key="4">
    <source>
        <dbReference type="ARBA" id="ARBA00023163"/>
    </source>
</evidence>
<accession>A0ABR0YP82</accession>
<gene>
    <name evidence="9" type="ORF">HHUSO_G25200</name>
</gene>
<reference evidence="9 10" key="1">
    <citation type="submission" date="2021-05" db="EMBL/GenBank/DDBJ databases">
        <authorList>
            <person name="Zahm M."/>
            <person name="Klopp C."/>
            <person name="Cabau C."/>
            <person name="Kuhl H."/>
            <person name="Suciu R."/>
            <person name="Ciorpac M."/>
            <person name="Holostenco D."/>
            <person name="Gessner J."/>
            <person name="Wuertz S."/>
            <person name="Hohne C."/>
            <person name="Stock M."/>
            <person name="Gislard M."/>
            <person name="Lluch J."/>
            <person name="Milhes M."/>
            <person name="Lampietro C."/>
            <person name="Lopez Roques C."/>
            <person name="Donnadieu C."/>
            <person name="Du K."/>
            <person name="Schartl M."/>
            <person name="Guiguen Y."/>
        </authorList>
    </citation>
    <scope>NUCLEOTIDE SEQUENCE [LARGE SCALE GENOMIC DNA]</scope>
    <source>
        <strain evidence="9">Hh-F2</strain>
        <tissue evidence="9">Blood</tissue>
    </source>
</reference>
<feature type="compositionally biased region" description="Low complexity" evidence="6">
    <location>
        <begin position="317"/>
        <end position="334"/>
    </location>
</feature>
<dbReference type="Pfam" id="PF00010">
    <property type="entry name" value="HLH"/>
    <property type="match status" value="1"/>
</dbReference>
<dbReference type="PROSITE" id="PS50888">
    <property type="entry name" value="BHLH"/>
    <property type="match status" value="1"/>
</dbReference>
<evidence type="ECO:0000256" key="3">
    <source>
        <dbReference type="ARBA" id="ARBA00023015"/>
    </source>
</evidence>
<feature type="region of interest" description="Disordered" evidence="6">
    <location>
        <begin position="317"/>
        <end position="344"/>
    </location>
</feature>
<comment type="caution">
    <text evidence="9">The sequence shown here is derived from an EMBL/GenBank/DDBJ whole genome shotgun (WGS) entry which is preliminary data.</text>
</comment>
<dbReference type="SMART" id="SM00511">
    <property type="entry name" value="ORANGE"/>
    <property type="match status" value="1"/>
</dbReference>
<evidence type="ECO:0000256" key="6">
    <source>
        <dbReference type="SAM" id="MobiDB-lite"/>
    </source>
</evidence>
<organism evidence="9 10">
    <name type="scientific">Huso huso</name>
    <name type="common">Beluga</name>
    <name type="synonym">Acipenser huso</name>
    <dbReference type="NCBI Taxonomy" id="61971"/>
    <lineage>
        <taxon>Eukaryota</taxon>
        <taxon>Metazoa</taxon>
        <taxon>Chordata</taxon>
        <taxon>Craniata</taxon>
        <taxon>Vertebrata</taxon>
        <taxon>Euteleostomi</taxon>
        <taxon>Actinopterygii</taxon>
        <taxon>Chondrostei</taxon>
        <taxon>Acipenseriformes</taxon>
        <taxon>Acipenseridae</taxon>
        <taxon>Huso</taxon>
    </lineage>
</organism>
<evidence type="ECO:0000313" key="10">
    <source>
        <dbReference type="Proteomes" id="UP001369086"/>
    </source>
</evidence>
<evidence type="ECO:0000256" key="5">
    <source>
        <dbReference type="ARBA" id="ARBA00023242"/>
    </source>
</evidence>
<feature type="domain" description="Orange" evidence="8">
    <location>
        <begin position="167"/>
        <end position="199"/>
    </location>
</feature>
<dbReference type="Proteomes" id="UP001369086">
    <property type="component" value="Unassembled WGS sequence"/>
</dbReference>
<proteinExistence type="predicted"/>
<dbReference type="SUPFAM" id="SSF47459">
    <property type="entry name" value="HLH, helix-loop-helix DNA-binding domain"/>
    <property type="match status" value="1"/>
</dbReference>
<evidence type="ECO:0000259" key="7">
    <source>
        <dbReference type="PROSITE" id="PS50888"/>
    </source>
</evidence>
<evidence type="ECO:0000256" key="1">
    <source>
        <dbReference type="ARBA" id="ARBA00004123"/>
    </source>
</evidence>
<evidence type="ECO:0000256" key="2">
    <source>
        <dbReference type="ARBA" id="ARBA00022491"/>
    </source>
</evidence>
<feature type="domain" description="BHLH" evidence="7">
    <location>
        <begin position="90"/>
        <end position="145"/>
    </location>
</feature>
<sequence length="344" mass="37333">MTNKASSFAGIQLPTGCDTVTECQPPVPARRQAPGQLIAMGTFRRLVPTRPHQYSAPETDSEELIDVGQEDGFCPVTGSQSLTTTSQTQARKKRRGIIEKRRRDRINHSLSELRRLVPSAFEKQGSSKLEKAEILQMTVDHLKLLHAMGGKGYLDAHALAVDYRSLGFRECVGEVARYLSSLESLENADPIGTRLVAHLSHCASEMEPLLPSPASLPYPHPWPWDLPQLSSTFLRRGSEVRVPRRDVPPPPATALLAAYPSPMGCLPTTQQGGAMAVRRIVPMATLRGHGLSQPGNGLSPALHHPRPTQLSFRAFAYSSASPSSPPTSGAAQPSRSWGTEIGAF</sequence>
<dbReference type="PANTHER" id="PTHR10985">
    <property type="entry name" value="BASIC HELIX-LOOP-HELIX TRANSCRIPTION FACTOR, HES-RELATED"/>
    <property type="match status" value="1"/>
</dbReference>
<dbReference type="SMART" id="SM00353">
    <property type="entry name" value="HLH"/>
    <property type="match status" value="1"/>
</dbReference>
<protein>
    <submittedName>
        <fullName evidence="9">Hairy/enhancer-of-split related with YRPW motif-like protein</fullName>
    </submittedName>
</protein>
<comment type="subcellular location">
    <subcellularLocation>
        <location evidence="1">Nucleus</location>
    </subcellularLocation>
</comment>
<dbReference type="Gene3D" id="4.10.280.10">
    <property type="entry name" value="Helix-loop-helix DNA-binding domain"/>
    <property type="match status" value="1"/>
</dbReference>
<dbReference type="InterPro" id="IPR011598">
    <property type="entry name" value="bHLH_dom"/>
</dbReference>
<evidence type="ECO:0000313" key="9">
    <source>
        <dbReference type="EMBL" id="KAK6474399.1"/>
    </source>
</evidence>
<dbReference type="Gene3D" id="6.10.250.980">
    <property type="match status" value="1"/>
</dbReference>
<keyword evidence="3" id="KW-0805">Transcription regulation</keyword>
<dbReference type="EMBL" id="JAHFZB010000025">
    <property type="protein sequence ID" value="KAK6474399.1"/>
    <property type="molecule type" value="Genomic_DNA"/>
</dbReference>
<keyword evidence="5" id="KW-0539">Nucleus</keyword>
<dbReference type="InterPro" id="IPR003650">
    <property type="entry name" value="Orange_dom"/>
</dbReference>
<evidence type="ECO:0000259" key="8">
    <source>
        <dbReference type="PROSITE" id="PS51054"/>
    </source>
</evidence>
<keyword evidence="4" id="KW-0804">Transcription</keyword>
<keyword evidence="2" id="KW-0678">Repressor</keyword>